<dbReference type="InterPro" id="IPR011542">
    <property type="entry name" value="SUF_FeS_clus_asmbl_SufD"/>
</dbReference>
<dbReference type="Pfam" id="PF01458">
    <property type="entry name" value="SUFBD_core"/>
    <property type="match status" value="1"/>
</dbReference>
<dbReference type="SUPFAM" id="SSF101960">
    <property type="entry name" value="Stabilizer of iron transporter SufD"/>
    <property type="match status" value="1"/>
</dbReference>
<name>A0A381S0B7_9ZZZZ</name>
<dbReference type="InterPro" id="IPR055346">
    <property type="entry name" value="Fe-S_cluster_assembly_SufBD"/>
</dbReference>
<dbReference type="AlphaFoldDB" id="A0A381S0B7"/>
<dbReference type="EMBL" id="UINC01002520">
    <property type="protein sequence ID" value="SUZ97555.1"/>
    <property type="molecule type" value="Genomic_DNA"/>
</dbReference>
<sequence length="393" mass="45165">MKKETFARFKTQNIPSKKDEEWRYTNTEPLIQKCFELATKKSISNLKNNKSFTQKNNNDNIFIYYADGKFCFMDKLPPYIKTLRNSDDQVNVETLLKLDDKKIHSPFTDLNTLLLSDALIIETLKNQKIDAIIHIIICSDIEQNISPRLLIKLRENSSIRIFEHCLTSNSCVINSLTEINCEKNSQLDYFKIIDEQEDGYHLNLSNIRLAKSSAFNLFSWDSGAKISRNNINVDLIEENASVNLNNLFSPNEKLHIDNQLKIKHIGEKCESSLDYRGILKDQSTGVFGGTVYVDQGAANTQSNMANRNLLLSDHARINTKPVLEIYNEDVQCTHSATSGHLDEEKLFYIQSRGIGESDAMNILIQSFASELVEKIKNSHMKRIFQEYLFQKMQ</sequence>
<dbReference type="GO" id="GO:0016226">
    <property type="term" value="P:iron-sulfur cluster assembly"/>
    <property type="evidence" value="ECO:0007669"/>
    <property type="project" value="InterPro"/>
</dbReference>
<dbReference type="PANTHER" id="PTHR43575:SF1">
    <property type="entry name" value="PROTEIN ABCI7, CHLOROPLASTIC"/>
    <property type="match status" value="1"/>
</dbReference>
<feature type="domain" description="SUF system FeS cluster assembly SufBD core" evidence="1">
    <location>
        <begin position="143"/>
        <end position="367"/>
    </location>
</feature>
<accession>A0A381S0B7</accession>
<dbReference type="InterPro" id="IPR037284">
    <property type="entry name" value="SUF_FeS_clus_asmbl_SufBD_sf"/>
</dbReference>
<protein>
    <recommendedName>
        <fullName evidence="1">SUF system FeS cluster assembly SufBD core domain-containing protein</fullName>
    </recommendedName>
</protein>
<dbReference type="NCBIfam" id="TIGR01981">
    <property type="entry name" value="sufD"/>
    <property type="match status" value="1"/>
</dbReference>
<proteinExistence type="predicted"/>
<dbReference type="InterPro" id="IPR000825">
    <property type="entry name" value="SUF_FeS_clus_asmbl_SufBD_core"/>
</dbReference>
<reference evidence="2" key="1">
    <citation type="submission" date="2018-05" db="EMBL/GenBank/DDBJ databases">
        <authorList>
            <person name="Lanie J.A."/>
            <person name="Ng W.-L."/>
            <person name="Kazmierczak K.M."/>
            <person name="Andrzejewski T.M."/>
            <person name="Davidsen T.M."/>
            <person name="Wayne K.J."/>
            <person name="Tettelin H."/>
            <person name="Glass J.I."/>
            <person name="Rusch D."/>
            <person name="Podicherti R."/>
            <person name="Tsui H.-C.T."/>
            <person name="Winkler M.E."/>
        </authorList>
    </citation>
    <scope>NUCLEOTIDE SEQUENCE</scope>
</reference>
<organism evidence="2">
    <name type="scientific">marine metagenome</name>
    <dbReference type="NCBI Taxonomy" id="408172"/>
    <lineage>
        <taxon>unclassified sequences</taxon>
        <taxon>metagenomes</taxon>
        <taxon>ecological metagenomes</taxon>
    </lineage>
</organism>
<evidence type="ECO:0000313" key="2">
    <source>
        <dbReference type="EMBL" id="SUZ97555.1"/>
    </source>
</evidence>
<gene>
    <name evidence="2" type="ORF">METZ01_LOCUS50409</name>
</gene>
<evidence type="ECO:0000259" key="1">
    <source>
        <dbReference type="Pfam" id="PF01458"/>
    </source>
</evidence>
<dbReference type="PANTHER" id="PTHR43575">
    <property type="entry name" value="PROTEIN ABCI7, CHLOROPLASTIC"/>
    <property type="match status" value="1"/>
</dbReference>